<dbReference type="InterPro" id="IPR029787">
    <property type="entry name" value="Nucleotide_cyclase"/>
</dbReference>
<gene>
    <name evidence="6" type="ORF">KDX31_00580</name>
</gene>
<dbReference type="PANTHER" id="PTHR45138:SF9">
    <property type="entry name" value="DIGUANYLATE CYCLASE DGCM-RELATED"/>
    <property type="match status" value="1"/>
</dbReference>
<dbReference type="SMART" id="SM00304">
    <property type="entry name" value="HAMP"/>
    <property type="match status" value="1"/>
</dbReference>
<evidence type="ECO:0000256" key="2">
    <source>
        <dbReference type="ARBA" id="ARBA00034247"/>
    </source>
</evidence>
<dbReference type="CDD" id="cd06225">
    <property type="entry name" value="HAMP"/>
    <property type="match status" value="1"/>
</dbReference>
<keyword evidence="3" id="KW-0812">Transmembrane</keyword>
<dbReference type="Proteomes" id="UP001059950">
    <property type="component" value="Chromosome"/>
</dbReference>
<dbReference type="PROSITE" id="PS50887">
    <property type="entry name" value="GGDEF"/>
    <property type="match status" value="1"/>
</dbReference>
<dbReference type="EC" id="2.7.7.65" evidence="1"/>
<accession>A0ABY5GVI6</accession>
<dbReference type="NCBIfam" id="TIGR00254">
    <property type="entry name" value="GGDEF"/>
    <property type="match status" value="1"/>
</dbReference>
<dbReference type="InterPro" id="IPR000160">
    <property type="entry name" value="GGDEF_dom"/>
</dbReference>
<keyword evidence="6" id="KW-0808">Transferase</keyword>
<dbReference type="Gene3D" id="3.30.70.270">
    <property type="match status" value="1"/>
</dbReference>
<dbReference type="EMBL" id="CP073344">
    <property type="protein sequence ID" value="UTW03581.1"/>
    <property type="molecule type" value="Genomic_DNA"/>
</dbReference>
<dbReference type="CDD" id="cd01949">
    <property type="entry name" value="GGDEF"/>
    <property type="match status" value="1"/>
</dbReference>
<sequence length="611" mass="68448">MNLLTKILLWMFPVALPVMGFTWSYYQAQLDATAEQVGNISSLVSASGAQRLNDLLSLRISEFVLLGESINNCGAIDSASDFMLSARNALQRSQGFSALVIADKTGKVDLSLVAGVTRSQTVLPRVLENSWLFNAGHFNHIEALFKRWQDDLSGLQQQKNELFMQALSMERKGEVDSANYYKLQNRIFSLTSRIARPPVYIDYAGGREAMLMGLLFERDTFLFTQPLISCNGHLKGYVTAFLDRTQIDDILNDLHKSLADRGIKAADVVLVSTKPLRFESDYRYLNVATLQNFGQRLPQASMYSQQSDGFLASAPVADNQVLNKLMEKVSATAQNVSAAEYQDYINQFSSFSLLVFIADSGWREAGKQLLLEASVWLIVSMFLLFSLIYMLAKSIVAPVVRLKQSVDKVEAGDLSVQARVSSSDEIGQLASAFNRMTHTLQRSEEELIRLAREDALTGLMNRRALIEEAIKERHRAQRLTTTIAIAMIDLDRFKDVNDRHGHAAGDWVLKEFTRIMLGMLRKTDLFSRIGGEEFVLLLPDTDLSTAHRLLETLLSSLRQSRIELEDGAVVHLTFSAGVVIWSENCGFDEMLHWADDKLYQAKLGGRNKVVS</sequence>
<organism evidence="6 7">
    <name type="scientific">Amphritea atlantica</name>
    <dbReference type="NCBI Taxonomy" id="355243"/>
    <lineage>
        <taxon>Bacteria</taxon>
        <taxon>Pseudomonadati</taxon>
        <taxon>Pseudomonadota</taxon>
        <taxon>Gammaproteobacteria</taxon>
        <taxon>Oceanospirillales</taxon>
        <taxon>Oceanospirillaceae</taxon>
        <taxon>Amphritea</taxon>
    </lineage>
</organism>
<reference evidence="6" key="1">
    <citation type="submission" date="2021-04" db="EMBL/GenBank/DDBJ databases">
        <title>Oceanospirillales bacteria with DddD are important DMSP degraders in coastal seawater.</title>
        <authorList>
            <person name="Liu J."/>
        </authorList>
    </citation>
    <scope>NUCLEOTIDE SEQUENCE</scope>
    <source>
        <strain evidence="6">GY6</strain>
    </source>
</reference>
<dbReference type="Pfam" id="PF00672">
    <property type="entry name" value="HAMP"/>
    <property type="match status" value="1"/>
</dbReference>
<dbReference type="InterPro" id="IPR050469">
    <property type="entry name" value="Diguanylate_Cyclase"/>
</dbReference>
<dbReference type="Gene3D" id="6.10.340.10">
    <property type="match status" value="1"/>
</dbReference>
<dbReference type="Pfam" id="PF00990">
    <property type="entry name" value="GGDEF"/>
    <property type="match status" value="1"/>
</dbReference>
<dbReference type="SUPFAM" id="SSF158472">
    <property type="entry name" value="HAMP domain-like"/>
    <property type="match status" value="1"/>
</dbReference>
<feature type="domain" description="GGDEF" evidence="5">
    <location>
        <begin position="481"/>
        <end position="611"/>
    </location>
</feature>
<evidence type="ECO:0000259" key="5">
    <source>
        <dbReference type="PROSITE" id="PS50887"/>
    </source>
</evidence>
<dbReference type="PROSITE" id="PS50885">
    <property type="entry name" value="HAMP"/>
    <property type="match status" value="1"/>
</dbReference>
<keyword evidence="3" id="KW-0472">Membrane</keyword>
<dbReference type="SMART" id="SM00267">
    <property type="entry name" value="GGDEF"/>
    <property type="match status" value="1"/>
</dbReference>
<evidence type="ECO:0000313" key="6">
    <source>
        <dbReference type="EMBL" id="UTW03581.1"/>
    </source>
</evidence>
<dbReference type="SUPFAM" id="SSF55073">
    <property type="entry name" value="Nucleotide cyclase"/>
    <property type="match status" value="1"/>
</dbReference>
<feature type="transmembrane region" description="Helical" evidence="3">
    <location>
        <begin position="369"/>
        <end position="392"/>
    </location>
</feature>
<dbReference type="InterPro" id="IPR043128">
    <property type="entry name" value="Rev_trsase/Diguanyl_cyclase"/>
</dbReference>
<keyword evidence="6" id="KW-0548">Nucleotidyltransferase</keyword>
<dbReference type="InterPro" id="IPR003660">
    <property type="entry name" value="HAMP_dom"/>
</dbReference>
<evidence type="ECO:0000256" key="1">
    <source>
        <dbReference type="ARBA" id="ARBA00012528"/>
    </source>
</evidence>
<comment type="catalytic activity">
    <reaction evidence="2">
        <text>2 GTP = 3',3'-c-di-GMP + 2 diphosphate</text>
        <dbReference type="Rhea" id="RHEA:24898"/>
        <dbReference type="ChEBI" id="CHEBI:33019"/>
        <dbReference type="ChEBI" id="CHEBI:37565"/>
        <dbReference type="ChEBI" id="CHEBI:58805"/>
        <dbReference type="EC" id="2.7.7.65"/>
    </reaction>
</comment>
<proteinExistence type="predicted"/>
<protein>
    <recommendedName>
        <fullName evidence="1">diguanylate cyclase</fullName>
        <ecNumber evidence="1">2.7.7.65</ecNumber>
    </recommendedName>
</protein>
<dbReference type="GO" id="GO:0052621">
    <property type="term" value="F:diguanylate cyclase activity"/>
    <property type="evidence" value="ECO:0007669"/>
    <property type="project" value="UniProtKB-EC"/>
</dbReference>
<evidence type="ECO:0000256" key="3">
    <source>
        <dbReference type="SAM" id="Phobius"/>
    </source>
</evidence>
<dbReference type="PANTHER" id="PTHR45138">
    <property type="entry name" value="REGULATORY COMPONENTS OF SENSORY TRANSDUCTION SYSTEM"/>
    <property type="match status" value="1"/>
</dbReference>
<evidence type="ECO:0000313" key="7">
    <source>
        <dbReference type="Proteomes" id="UP001059950"/>
    </source>
</evidence>
<evidence type="ECO:0000259" key="4">
    <source>
        <dbReference type="PROSITE" id="PS50885"/>
    </source>
</evidence>
<name>A0ABY5GVI6_9GAMM</name>
<feature type="transmembrane region" description="Helical" evidence="3">
    <location>
        <begin position="7"/>
        <end position="26"/>
    </location>
</feature>
<feature type="domain" description="HAMP" evidence="4">
    <location>
        <begin position="393"/>
        <end position="445"/>
    </location>
</feature>
<keyword evidence="7" id="KW-1185">Reference proteome</keyword>
<keyword evidence="3" id="KW-1133">Transmembrane helix</keyword>